<dbReference type="PROSITE" id="PS50104">
    <property type="entry name" value="TIR"/>
    <property type="match status" value="1"/>
</dbReference>
<dbReference type="Gene3D" id="3.80.10.10">
    <property type="entry name" value="Ribonuclease Inhibitor"/>
    <property type="match status" value="2"/>
</dbReference>
<dbReference type="SUPFAM" id="SSF52200">
    <property type="entry name" value="Toll/Interleukin receptor TIR domain"/>
    <property type="match status" value="1"/>
</dbReference>
<evidence type="ECO:0000256" key="1">
    <source>
        <dbReference type="ARBA" id="ARBA00022614"/>
    </source>
</evidence>
<dbReference type="PANTHER" id="PTHR11017:SF271">
    <property type="entry name" value="DISEASE RESISTANCE PROTEIN (TIR-NBS-LRR CLASS) FAMILY"/>
    <property type="match status" value="1"/>
</dbReference>
<dbReference type="InterPro" id="IPR036390">
    <property type="entry name" value="WH_DNA-bd_sf"/>
</dbReference>
<organism evidence="9 10">
    <name type="scientific">Trifolium subterraneum</name>
    <name type="common">Subterranean clover</name>
    <dbReference type="NCBI Taxonomy" id="3900"/>
    <lineage>
        <taxon>Eukaryota</taxon>
        <taxon>Viridiplantae</taxon>
        <taxon>Streptophyta</taxon>
        <taxon>Embryophyta</taxon>
        <taxon>Tracheophyta</taxon>
        <taxon>Spermatophyta</taxon>
        <taxon>Magnoliopsida</taxon>
        <taxon>eudicotyledons</taxon>
        <taxon>Gunneridae</taxon>
        <taxon>Pentapetalae</taxon>
        <taxon>rosids</taxon>
        <taxon>fabids</taxon>
        <taxon>Fabales</taxon>
        <taxon>Fabaceae</taxon>
        <taxon>Papilionoideae</taxon>
        <taxon>50 kb inversion clade</taxon>
        <taxon>NPAAA clade</taxon>
        <taxon>Hologalegina</taxon>
        <taxon>IRL clade</taxon>
        <taxon>Trifolieae</taxon>
        <taxon>Trifolium</taxon>
    </lineage>
</organism>
<reference evidence="10" key="1">
    <citation type="journal article" date="2017" name="Front. Plant Sci.">
        <title>Climate Clever Clovers: New Paradigm to Reduce the Environmental Footprint of Ruminants by Breeding Low Methanogenic Forages Utilizing Haplotype Variation.</title>
        <authorList>
            <person name="Kaur P."/>
            <person name="Appels R."/>
            <person name="Bayer P.E."/>
            <person name="Keeble-Gagnere G."/>
            <person name="Wang J."/>
            <person name="Hirakawa H."/>
            <person name="Shirasawa K."/>
            <person name="Vercoe P."/>
            <person name="Stefanova K."/>
            <person name="Durmic Z."/>
            <person name="Nichols P."/>
            <person name="Revell C."/>
            <person name="Isobe S.N."/>
            <person name="Edwards D."/>
            <person name="Erskine W."/>
        </authorList>
    </citation>
    <scope>NUCLEOTIDE SEQUENCE [LARGE SCALE GENOMIC DNA]</scope>
    <source>
        <strain evidence="10">cv. Daliak</strain>
    </source>
</reference>
<dbReference type="InterPro" id="IPR044974">
    <property type="entry name" value="Disease_R_plants"/>
</dbReference>
<dbReference type="InterPro" id="IPR035897">
    <property type="entry name" value="Toll_tir_struct_dom_sf"/>
</dbReference>
<dbReference type="GO" id="GO:0043531">
    <property type="term" value="F:ADP binding"/>
    <property type="evidence" value="ECO:0007669"/>
    <property type="project" value="InterPro"/>
</dbReference>
<feature type="region of interest" description="Disordered" evidence="5">
    <location>
        <begin position="833"/>
        <end position="857"/>
    </location>
</feature>
<dbReference type="Proteomes" id="UP000242715">
    <property type="component" value="Unassembled WGS sequence"/>
</dbReference>
<feature type="transmembrane region" description="Helical" evidence="6">
    <location>
        <begin position="1974"/>
        <end position="1993"/>
    </location>
</feature>
<dbReference type="Pfam" id="PF23282">
    <property type="entry name" value="WHD_ROQ1"/>
    <property type="match status" value="2"/>
</dbReference>
<dbReference type="SUPFAM" id="SSF52058">
    <property type="entry name" value="L domain-like"/>
    <property type="match status" value="2"/>
</dbReference>
<dbReference type="OrthoDB" id="1901675at2759"/>
<dbReference type="EMBL" id="DF973389">
    <property type="protein sequence ID" value="GAU29185.1"/>
    <property type="molecule type" value="Genomic_DNA"/>
</dbReference>
<dbReference type="Gene3D" id="3.40.50.300">
    <property type="entry name" value="P-loop containing nucleotide triphosphate hydrolases"/>
    <property type="match status" value="1"/>
</dbReference>
<keyword evidence="6" id="KW-1133">Transmembrane helix</keyword>
<gene>
    <name evidence="9" type="ORF">TSUD_276040</name>
</gene>
<evidence type="ECO:0000259" key="8">
    <source>
        <dbReference type="PROSITE" id="PS50104"/>
    </source>
</evidence>
<keyword evidence="7" id="KW-0732">Signal</keyword>
<dbReference type="FunFam" id="3.40.50.10140:FF:000007">
    <property type="entry name" value="Disease resistance protein (TIR-NBS-LRR class)"/>
    <property type="match status" value="1"/>
</dbReference>
<sequence>MMSMSWSSWMLCAEVVHGMHILRGNGVDKVYSMKEMNLNEATELFSWHAFKQASPKEEFVGISRNVVMYSGGLPLALEILGRYFFERKAAEWRCVLEKLKRIPNDKVQKKLKISYDGLDDDYMKAIFLDIACFFIGMDLNDVIHILNACGFFAENGISVLVERSLVTINDKNKLGMHDLLRDMGREIICDNPRREPEERSRLWFHEDVDGVLEGQTNIVRSTTTLVRRVAPPKPPVADLLAMARSFQIIQAPVAHTQLPKPELSDSNQYVMVLPRRVPLPKPPDPKYYVKGNGSLARLPPSSESPATDSGAETSPPPQTTPAKMTSRSTEHIDLTSVEKNLGRQRAKKVIPMFGGILEKMRVKGTIVKLDITLKIMGHIDKFLPSMLHSNLDYFSKPQLAATKENYNFIINPTNGPCELSTNALMIQMVEHGALIIFGEGVERSPNTETLVRGVTALDPLDASREVLIFLDDPMIDYVRATMNLKESNCRLSLRGSASEVVLQVRLLEADSTSFQQWDTEDQTWFSTTTLQGNYLWNTAIMLRFFLSFRRLQGKGVLFFYVFIGAATIVYLKIFMFSLYDELQLVQSKTKLATGESKMISDAIESIRKVIVDCSLQCCSGKEPIFGSEYGIDQWASCIAYAHVLCYNSRISKHENYKFSKIIGRLGDMLITTFEFQEWVNFCNQSCLQKFLEISSSILKSSKNNAQVMVSKEVPRSLVSIIIWKDKFAHKFLDYLQVVHAISMKSTTRDKFRATFLMFTRNLSVCYLEGLFHLANVKMVVLNSSVRIITWDPGKFNVFMAKVACECYWRNSLSIYGLLNWVYGRRNHFQPLPTGLNEESQLEPEPEEALKTRRNASSGGTKAVEGLALKLPKDSAKCYSTTAFKKMKKLRLLKLDGVKLDGDFEYLSRNLRWLSWNGFPLSCIPTNFYQGNLVSIELENSNVKLMWKDTPRMEKLRILNLNFGYVLHAIVFFKNLKDMMCTIVVDVALALKNMFCYFSSPSRGTVEWRNFKTMMCIVYTSTPGNITLDGLKNMLVKNYTKATIQLYKREALISFENEEGQRIMYGPRCTAISSFNNSVTSHPCRDILKIHEVFLSFRGEDTRLSFTSHLYASLQNAGIKIFRDDNSLRRGDHISKSLLRAIEESQIALIVFSKSYANSQWCLQELEKIMECNKTIGQVVLPVFYGVDPSEVRYQTGEFGKGFQNLLNRNISKEKEKSFSEVEATKSMKSKLRWENALAEAAGLAGFVVLNSRNEMEAIKDIVKNVTRLLDKTDLFIVDNPVGVESRVRDMIQRLNIQQSNDIILLGMWGMGGVGKTTIAKAIYNKIGRNFEGRSFLTNIREVWEQISGQVYLQEQLLFDICKETKTKIQSIESGKSLLKDRLLHKRVLLVLDDVSTIDQLNALCGSHKWLGSGSRIIITTRDMHILRGFRVDQVYKMKEMNKSESIELFSWHAFKKSSPKEDFLEISRNVVEYSGGLPLALEVLGSYLFDRGIAEWKCVLEKLKRIPNDEVQKKLKISYDGLNDDTLKEIFLDVSCFFIGMDRNDVIHILNGCGLFAEIGISVLVERSLVTVDDNNTLGMHDLLRDMGREIIRKKSPKEPEERTRLWFDKDVLDVLLEETGTKTVEGLTLKLARENAKCISTKAFKKMTRLRLLQLDGNLVSIELENSNIKLLWKETQRLEKLKILNLSHSRYLTQTPDFSSLPNLEQLVLSDCPRLSEIDKLEEDLEQMESLTTLLANNTAITRVPFSVVSQVQVSGSKLSLKSLLIQMGMNCQVTNVLKEKILQNMDVNGTDGCFLPGDSYPNWLTFSSEGCSVTFQVPQVKGHNLKTLMCIVYTSTPDNTTSDGLKNVLVKNYTKATIQLYKREALVSFEDEEWKRVVSSIEPGNRAEVIFVFENDCIVEKTTVYLVYDDKPIGEELELYHVPDLNVISCSDDENERASKRISTQEEPTDDFNENRKKKNRVERKWLGEHQFLWCLQGFVLATIVFYLWLKFLD</sequence>
<dbReference type="GO" id="GO:0006952">
    <property type="term" value="P:defense response"/>
    <property type="evidence" value="ECO:0007669"/>
    <property type="project" value="UniProtKB-KW"/>
</dbReference>
<dbReference type="InterPro" id="IPR058192">
    <property type="entry name" value="WHD_ROQ1-like"/>
</dbReference>
<dbReference type="SUPFAM" id="SSF46785">
    <property type="entry name" value="Winged helix' DNA-binding domain"/>
    <property type="match status" value="2"/>
</dbReference>
<keyword evidence="6" id="KW-0812">Transmembrane</keyword>
<dbReference type="Gene3D" id="1.10.8.430">
    <property type="entry name" value="Helical domain of apoptotic protease-activating factors"/>
    <property type="match status" value="2"/>
</dbReference>
<feature type="compositionally biased region" description="Polar residues" evidence="5">
    <location>
        <begin position="301"/>
        <end position="312"/>
    </location>
</feature>
<keyword evidence="6" id="KW-0472">Membrane</keyword>
<evidence type="ECO:0000256" key="4">
    <source>
        <dbReference type="ARBA" id="ARBA00023027"/>
    </source>
</evidence>
<dbReference type="InterPro" id="IPR032675">
    <property type="entry name" value="LRR_dom_sf"/>
</dbReference>
<dbReference type="InterPro" id="IPR027417">
    <property type="entry name" value="P-loop_NTPase"/>
</dbReference>
<feature type="domain" description="TIR" evidence="8">
    <location>
        <begin position="1088"/>
        <end position="1269"/>
    </location>
</feature>
<keyword evidence="3" id="KW-0611">Plant defense</keyword>
<accession>A0A2Z6MZS5</accession>
<evidence type="ECO:0000256" key="7">
    <source>
        <dbReference type="SAM" id="SignalP"/>
    </source>
</evidence>
<feature type="signal peptide" evidence="7">
    <location>
        <begin position="1"/>
        <end position="18"/>
    </location>
</feature>
<protein>
    <recommendedName>
        <fullName evidence="8">TIR domain-containing protein</fullName>
    </recommendedName>
</protein>
<keyword evidence="10" id="KW-1185">Reference proteome</keyword>
<dbReference type="Pfam" id="PF00931">
    <property type="entry name" value="NB-ARC"/>
    <property type="match status" value="1"/>
</dbReference>
<dbReference type="InterPro" id="IPR000157">
    <property type="entry name" value="TIR_dom"/>
</dbReference>
<keyword evidence="2" id="KW-0677">Repeat</keyword>
<dbReference type="Gene3D" id="3.40.50.10140">
    <property type="entry name" value="Toll/interleukin-1 receptor homology (TIR) domain"/>
    <property type="match status" value="1"/>
</dbReference>
<name>A0A2Z6MZS5_TRISU</name>
<evidence type="ECO:0000256" key="5">
    <source>
        <dbReference type="SAM" id="MobiDB-lite"/>
    </source>
</evidence>
<dbReference type="GO" id="GO:0007165">
    <property type="term" value="P:signal transduction"/>
    <property type="evidence" value="ECO:0007669"/>
    <property type="project" value="InterPro"/>
</dbReference>
<dbReference type="SUPFAM" id="SSF52540">
    <property type="entry name" value="P-loop containing nucleoside triphosphate hydrolases"/>
    <property type="match status" value="2"/>
</dbReference>
<feature type="region of interest" description="Disordered" evidence="5">
    <location>
        <begin position="275"/>
        <end position="336"/>
    </location>
</feature>
<dbReference type="InterPro" id="IPR042197">
    <property type="entry name" value="Apaf_helical"/>
</dbReference>
<feature type="chain" id="PRO_5016441045" description="TIR domain-containing protein" evidence="7">
    <location>
        <begin position="19"/>
        <end position="1997"/>
    </location>
</feature>
<evidence type="ECO:0000256" key="2">
    <source>
        <dbReference type="ARBA" id="ARBA00022737"/>
    </source>
</evidence>
<dbReference type="PANTHER" id="PTHR11017">
    <property type="entry name" value="LEUCINE-RICH REPEAT-CONTAINING PROTEIN"/>
    <property type="match status" value="1"/>
</dbReference>
<dbReference type="SMART" id="SM00255">
    <property type="entry name" value="TIR"/>
    <property type="match status" value="1"/>
</dbReference>
<dbReference type="InterPro" id="IPR002182">
    <property type="entry name" value="NB-ARC"/>
</dbReference>
<evidence type="ECO:0000313" key="10">
    <source>
        <dbReference type="Proteomes" id="UP000242715"/>
    </source>
</evidence>
<dbReference type="PRINTS" id="PR00364">
    <property type="entry name" value="DISEASERSIST"/>
</dbReference>
<dbReference type="Pfam" id="PF01582">
    <property type="entry name" value="TIR"/>
    <property type="match status" value="1"/>
</dbReference>
<proteinExistence type="predicted"/>
<evidence type="ECO:0000256" key="6">
    <source>
        <dbReference type="SAM" id="Phobius"/>
    </source>
</evidence>
<evidence type="ECO:0000256" key="3">
    <source>
        <dbReference type="ARBA" id="ARBA00022821"/>
    </source>
</evidence>
<keyword evidence="1" id="KW-0433">Leucine-rich repeat</keyword>
<feature type="transmembrane region" description="Helical" evidence="6">
    <location>
        <begin position="557"/>
        <end position="579"/>
    </location>
</feature>
<evidence type="ECO:0000313" key="9">
    <source>
        <dbReference type="EMBL" id="GAU29185.1"/>
    </source>
</evidence>
<keyword evidence="4" id="KW-0520">NAD</keyword>